<feature type="compositionally biased region" description="Low complexity" evidence="1">
    <location>
        <begin position="7"/>
        <end position="33"/>
    </location>
</feature>
<dbReference type="GO" id="GO:0007264">
    <property type="term" value="P:small GTPase-mediated signal transduction"/>
    <property type="evidence" value="ECO:0007669"/>
    <property type="project" value="InterPro"/>
</dbReference>
<feature type="region of interest" description="Disordered" evidence="1">
    <location>
        <begin position="1112"/>
        <end position="1144"/>
    </location>
</feature>
<feature type="region of interest" description="Disordered" evidence="1">
    <location>
        <begin position="1"/>
        <end position="434"/>
    </location>
</feature>
<dbReference type="eggNOG" id="KOG4269">
    <property type="taxonomic scope" value="Eukaryota"/>
</dbReference>
<dbReference type="OrthoDB" id="185175at2759"/>
<sequence>MSKSTEHVTSTLHSQHSTLSLSSDSSNDDSSWSPATISTQPTVTEPSRTFISPPATPSGGDNKGGTGANRTSPDAHQTGPASTVTTANAVASLPLNTNNPSTISDAKSYTRSPDITTTSRTVALPPASAPSSAPSASSTSRSPPSPVLLRIDVASPAESIAPPAPPPKSPRHVTHGRPLPLPTASSSSSMGSGQSKPSHPPAATPSSVQQPQRSAPQQQQRLQKPHPQTVPGSPTHAIGSTSKNTPPPQLSAPSPSQTRVRSPSPQPSQTLPPRSQTLHPPAPIITSTSQAPSSASNGQPDTPVSMAGSFGSGASKFMRKIAGRRKKSEDATTLFGRQDGSLSQRPSNSQLGADAANNAWANVPGGMSHSQSPPQRQATAPPSTTSISGPPSGAKKHVPSPIGIPPVKPTAVVASPSALSPTPALGSTSGAANNRTSLITLSPGISSAVNFMRTLPSPSEEQSEANPIKEEHRTEETVAQPIASPVSAIPQSAPAGSATHPVSSPEKEVEREGKASNEAKETWRKSDSTIGHHTIRHNCNARTSRPVSMAESFQSAYTIVPSGGPGSIGGGNKRWSTLTADMEFGVMVEEDGEEVDEDPRAPRQPVPTSSATVGASSKTSSHTPCAKQQNRRSVSLNVGIMGSTAAEATPSYVYASGTSHDAAPLSHSISESGALSASATKTAYQLPPSGTTTENAAHPARAFPHQPYPIASQPGQSHPSQSRTSAVGGSRSSSLYNHGQHQPSSSPGHQASSNNLRGRLTAWTAGPTGNPGASQPSRNSTLPPPSSMPPMSNSTQSHGPPATRPTTISITNSLAPAAGLAKRAAEKLGGFGKKWGLSTSSSGSGYSSSASSRDAGSYWSSQSQVDHGHGAPLARTNSNQSSLASSMKSGHGSLSSSFGEIVHRVQLPSRDKKDRKKRRTPNAPSGAYSMTSSITSTSTSESDVFFPSNAPVLGVMMRGPLQTQQSGAPIGGVVFGRSLQTVVSQTRAVLSISKEKEPANRIEGDRERLVKDLEHRMLPALVVRCAQHLLLWGVQEEGLFRVSGRASHVLKLRSEFDTGVDYDMTSCSPGDLDPHAVASVFKAYLRELPEAILTHRLHPLFEAAVTQELETYPPTPAAPTKITTRAPGLPSNPRSGMNAPAMRKPPSLSTLAMPSFNGMPPASKTLLTKLRSLISQLPVENRDLIYTVVQLIKATYQASKDTKMPLSNLLLVFCPSLNMSPPLLKALCESPGIWDPIPEEEVIDIRRQTIVISAQNMEYNSQPAAEDGDEAEKQSLSSLPSEHPSEYYASVESSLVLDNPDKSQRPPVPTIYLDSLSHCSSSSLSSTQEVEVPASIPSPPPLSSSAESILTPTSSGHPSLSHLPLDAKGTLSRKSSTNDLPQIREGAPLVVCIEGHRKRSVPELVTDERVQFPASPPIPPSPSSIRRRSLALLSLPAFPSSTPSQDPTSPDSPGPGLRGKKPSLRRLFTKRSTASLSSSSSSANLSASAKARSSVPLQYSPGLATYTPPTPRSATDSSVSTPLSAVTAPQSSTSLLPPVLDMQIDAGESLAVDLGFELSDIPSPRFPLGTGGTETTFYASAVSSQVSVVTGGSSGGDDSRGPYTRQRNVSTASSNHLGLLDEVDAEEDDWTRSVLAAAGATKA</sequence>
<feature type="region of interest" description="Disordered" evidence="1">
    <location>
        <begin position="1324"/>
        <end position="1382"/>
    </location>
</feature>
<feature type="compositionally biased region" description="Low complexity" evidence="1">
    <location>
        <begin position="1324"/>
        <end position="1335"/>
    </location>
</feature>
<feature type="domain" description="Rho-GAP" evidence="2">
    <location>
        <begin position="1011"/>
        <end position="1263"/>
    </location>
</feature>
<feature type="compositionally biased region" description="Low complexity" evidence="1">
    <location>
        <begin position="251"/>
        <end position="277"/>
    </location>
</feature>
<feature type="compositionally biased region" description="Low complexity" evidence="1">
    <location>
        <begin position="378"/>
        <end position="393"/>
    </location>
</feature>
<feature type="region of interest" description="Disordered" evidence="1">
    <location>
        <begin position="1261"/>
        <end position="1283"/>
    </location>
</feature>
<feature type="compositionally biased region" description="Low complexity" evidence="1">
    <location>
        <begin position="125"/>
        <end position="142"/>
    </location>
</feature>
<feature type="region of interest" description="Disordered" evidence="1">
    <location>
        <begin position="702"/>
        <end position="808"/>
    </location>
</feature>
<feature type="region of interest" description="Disordered" evidence="1">
    <location>
        <begin position="488"/>
        <end position="527"/>
    </location>
</feature>
<feature type="compositionally biased region" description="Polar residues" evidence="1">
    <location>
        <begin position="34"/>
        <end position="50"/>
    </location>
</feature>
<feature type="region of interest" description="Disordered" evidence="1">
    <location>
        <begin position="1436"/>
        <end position="1464"/>
    </location>
</feature>
<dbReference type="GO" id="GO:0005096">
    <property type="term" value="F:GTPase activator activity"/>
    <property type="evidence" value="ECO:0007669"/>
    <property type="project" value="InterPro"/>
</dbReference>
<dbReference type="PANTHER" id="PTHR12783:SF5">
    <property type="entry name" value="RALA-BINDING PROTEIN 1"/>
    <property type="match status" value="1"/>
</dbReference>
<dbReference type="PROSITE" id="PS50238">
    <property type="entry name" value="RHOGAP"/>
    <property type="match status" value="1"/>
</dbReference>
<feature type="compositionally biased region" description="Polar residues" evidence="1">
    <location>
        <begin position="713"/>
        <end position="756"/>
    </location>
</feature>
<evidence type="ECO:0000313" key="4">
    <source>
        <dbReference type="Proteomes" id="UP000001861"/>
    </source>
</evidence>
<dbReference type="InterPro" id="IPR008936">
    <property type="entry name" value="Rho_GTPase_activation_prot"/>
</dbReference>
<feature type="compositionally biased region" description="Polar residues" evidence="1">
    <location>
        <begin position="94"/>
        <end position="121"/>
    </location>
</feature>
<dbReference type="Pfam" id="PF00620">
    <property type="entry name" value="RhoGAP"/>
    <property type="match status" value="2"/>
</dbReference>
<proteinExistence type="predicted"/>
<dbReference type="GO" id="GO:0031267">
    <property type="term" value="F:small GTPase binding"/>
    <property type="evidence" value="ECO:0007669"/>
    <property type="project" value="InterPro"/>
</dbReference>
<comment type="caution">
    <text evidence="3">The sequence shown here is derived from an EMBL/GenBank/DDBJ whole genome shotgun (WGS) entry which is preliminary data.</text>
</comment>
<organism evidence="3 4">
    <name type="scientific">Coprinopsis cinerea (strain Okayama-7 / 130 / ATCC MYA-4618 / FGSC 9003)</name>
    <name type="common">Inky cap fungus</name>
    <name type="synonym">Hormographiella aspergillata</name>
    <dbReference type="NCBI Taxonomy" id="240176"/>
    <lineage>
        <taxon>Eukaryota</taxon>
        <taxon>Fungi</taxon>
        <taxon>Dikarya</taxon>
        <taxon>Basidiomycota</taxon>
        <taxon>Agaricomycotina</taxon>
        <taxon>Agaricomycetes</taxon>
        <taxon>Agaricomycetidae</taxon>
        <taxon>Agaricales</taxon>
        <taxon>Agaricineae</taxon>
        <taxon>Psathyrellaceae</taxon>
        <taxon>Coprinopsis</taxon>
    </lineage>
</organism>
<feature type="compositionally biased region" description="Polar residues" evidence="1">
    <location>
        <begin position="368"/>
        <end position="377"/>
    </location>
</feature>
<accession>A8N7G2</accession>
<dbReference type="InterPro" id="IPR000198">
    <property type="entry name" value="RhoGAP_dom"/>
</dbReference>
<dbReference type="HOGENOM" id="CLU_003512_0_0_1"/>
<feature type="compositionally biased region" description="Low complexity" evidence="1">
    <location>
        <begin position="1118"/>
        <end position="1127"/>
    </location>
</feature>
<gene>
    <name evidence="3" type="ORF">CC1G_03305</name>
</gene>
<feature type="compositionally biased region" description="Polar residues" evidence="1">
    <location>
        <begin position="875"/>
        <end position="884"/>
    </location>
</feature>
<feature type="compositionally biased region" description="Polar residues" evidence="1">
    <location>
        <begin position="606"/>
        <end position="632"/>
    </location>
</feature>
<reference evidence="3 4" key="1">
    <citation type="journal article" date="2010" name="Proc. Natl. Acad. Sci. U.S.A.">
        <title>Insights into evolution of multicellular fungi from the assembled chromosomes of the mushroom Coprinopsis cinerea (Coprinus cinereus).</title>
        <authorList>
            <person name="Stajich J.E."/>
            <person name="Wilke S.K."/>
            <person name="Ahren D."/>
            <person name="Au C.H."/>
            <person name="Birren B.W."/>
            <person name="Borodovsky M."/>
            <person name="Burns C."/>
            <person name="Canback B."/>
            <person name="Casselton L.A."/>
            <person name="Cheng C.K."/>
            <person name="Deng J."/>
            <person name="Dietrich F.S."/>
            <person name="Fargo D.C."/>
            <person name="Farman M.L."/>
            <person name="Gathman A.C."/>
            <person name="Goldberg J."/>
            <person name="Guigo R."/>
            <person name="Hoegger P.J."/>
            <person name="Hooker J.B."/>
            <person name="Huggins A."/>
            <person name="James T.Y."/>
            <person name="Kamada T."/>
            <person name="Kilaru S."/>
            <person name="Kodira C."/>
            <person name="Kues U."/>
            <person name="Kupfer D."/>
            <person name="Kwan H.S."/>
            <person name="Lomsadze A."/>
            <person name="Li W."/>
            <person name="Lilly W.W."/>
            <person name="Ma L.J."/>
            <person name="Mackey A.J."/>
            <person name="Manning G."/>
            <person name="Martin F."/>
            <person name="Muraguchi H."/>
            <person name="Natvig D.O."/>
            <person name="Palmerini H."/>
            <person name="Ramesh M.A."/>
            <person name="Rehmeyer C.J."/>
            <person name="Roe B.A."/>
            <person name="Shenoy N."/>
            <person name="Stanke M."/>
            <person name="Ter-Hovhannisyan V."/>
            <person name="Tunlid A."/>
            <person name="Velagapudi R."/>
            <person name="Vision T.J."/>
            <person name="Zeng Q."/>
            <person name="Zolan M.E."/>
            <person name="Pukkila P.J."/>
        </authorList>
    </citation>
    <scope>NUCLEOTIDE SEQUENCE [LARGE SCALE GENOMIC DNA]</scope>
    <source>
        <strain evidence="4">Okayama-7 / 130 / ATCC MYA-4618 / FGSC 9003</strain>
    </source>
</reference>
<name>A8N7G2_COPC7</name>
<dbReference type="SMART" id="SM00324">
    <property type="entry name" value="RhoGAP"/>
    <property type="match status" value="1"/>
</dbReference>
<feature type="region of interest" description="Disordered" evidence="1">
    <location>
        <begin position="590"/>
        <end position="632"/>
    </location>
</feature>
<feature type="region of interest" description="Disordered" evidence="1">
    <location>
        <begin position="1590"/>
        <end position="1616"/>
    </location>
</feature>
<dbReference type="Proteomes" id="UP000001861">
    <property type="component" value="Unassembled WGS sequence"/>
</dbReference>
<dbReference type="STRING" id="240176.A8N7G2"/>
<dbReference type="OMA" id="RCAQHIL"/>
<evidence type="ECO:0000313" key="3">
    <source>
        <dbReference type="EMBL" id="EAU91137.2"/>
    </source>
</evidence>
<protein>
    <recommendedName>
        <fullName evidence="2">Rho-GAP domain-containing protein</fullName>
    </recommendedName>
</protein>
<feature type="compositionally biased region" description="Polar residues" evidence="1">
    <location>
        <begin position="285"/>
        <end position="302"/>
    </location>
</feature>
<dbReference type="SUPFAM" id="SSF48350">
    <property type="entry name" value="GTPase activation domain, GAP"/>
    <property type="match status" value="1"/>
</dbReference>
<feature type="compositionally biased region" description="Low complexity" evidence="1">
    <location>
        <begin position="1436"/>
        <end position="1455"/>
    </location>
</feature>
<feature type="compositionally biased region" description="Low complexity" evidence="1">
    <location>
        <begin position="885"/>
        <end position="899"/>
    </location>
</feature>
<feature type="compositionally biased region" description="Basic residues" evidence="1">
    <location>
        <begin position="317"/>
        <end position="326"/>
    </location>
</feature>
<dbReference type="InParanoid" id="A8N7G2"/>
<keyword evidence="4" id="KW-1185">Reference proteome</keyword>
<feature type="compositionally biased region" description="Low complexity" evidence="1">
    <location>
        <begin position="185"/>
        <end position="197"/>
    </location>
</feature>
<feature type="region of interest" description="Disordered" evidence="1">
    <location>
        <begin position="1499"/>
        <end position="1533"/>
    </location>
</feature>
<dbReference type="VEuPathDB" id="FungiDB:CC1G_03305"/>
<dbReference type="RefSeq" id="XP_001830768.2">
    <property type="nucleotide sequence ID" value="XM_001830716.2"/>
</dbReference>
<feature type="compositionally biased region" description="Low complexity" evidence="1">
    <location>
        <begin position="81"/>
        <end position="92"/>
    </location>
</feature>
<feature type="region of interest" description="Disordered" evidence="1">
    <location>
        <begin position="831"/>
        <end position="942"/>
    </location>
</feature>
<dbReference type="PANTHER" id="PTHR12783">
    <property type="entry name" value="RALA BINDING PROTEIN 1 RALBP1"/>
    <property type="match status" value="1"/>
</dbReference>
<evidence type="ECO:0000256" key="1">
    <source>
        <dbReference type="SAM" id="MobiDB-lite"/>
    </source>
</evidence>
<dbReference type="Gene3D" id="1.10.555.10">
    <property type="entry name" value="Rho GTPase activation protein"/>
    <property type="match status" value="1"/>
</dbReference>
<feature type="compositionally biased region" description="Low complexity" evidence="1">
    <location>
        <begin position="205"/>
        <end position="227"/>
    </location>
</feature>
<feature type="compositionally biased region" description="Low complexity" evidence="1">
    <location>
        <begin position="929"/>
        <end position="942"/>
    </location>
</feature>
<dbReference type="EMBL" id="AACS02000003">
    <property type="protein sequence ID" value="EAU91137.2"/>
    <property type="molecule type" value="Genomic_DNA"/>
</dbReference>
<feature type="compositionally biased region" description="Polar residues" evidence="1">
    <location>
        <begin position="1512"/>
        <end position="1533"/>
    </location>
</feature>
<feature type="compositionally biased region" description="Basic and acidic residues" evidence="1">
    <location>
        <begin position="505"/>
        <end position="527"/>
    </location>
</feature>
<dbReference type="InterPro" id="IPR039767">
    <property type="entry name" value="RALBP1"/>
</dbReference>
<dbReference type="KEGG" id="cci:CC1G_03305"/>
<feature type="compositionally biased region" description="Polar residues" evidence="1">
    <location>
        <begin position="417"/>
        <end position="434"/>
    </location>
</feature>
<dbReference type="GeneID" id="6007213"/>
<evidence type="ECO:0000259" key="2">
    <source>
        <dbReference type="PROSITE" id="PS50238"/>
    </source>
</evidence>
<feature type="compositionally biased region" description="Low complexity" evidence="1">
    <location>
        <begin position="1343"/>
        <end position="1364"/>
    </location>
</feature>
<feature type="compositionally biased region" description="Polar residues" evidence="1">
    <location>
        <begin position="340"/>
        <end position="351"/>
    </location>
</feature>
<feature type="compositionally biased region" description="Low complexity" evidence="1">
    <location>
        <begin position="834"/>
        <end position="861"/>
    </location>
</feature>
<feature type="compositionally biased region" description="Polar residues" evidence="1">
    <location>
        <begin position="1605"/>
        <end position="1616"/>
    </location>
</feature>